<dbReference type="KEGG" id="mmai:sS8_2011"/>
<proteinExistence type="predicted"/>
<dbReference type="EMBL" id="AP017928">
    <property type="protein sequence ID" value="BBA33965.1"/>
    <property type="molecule type" value="Genomic_DNA"/>
</dbReference>
<keyword evidence="2" id="KW-1185">Reference proteome</keyword>
<dbReference type="AlphaFoldDB" id="A0A250KQM0"/>
<accession>A0A250KQM0</accession>
<reference evidence="1 2" key="1">
    <citation type="submission" date="2016-12" db="EMBL/GenBank/DDBJ databases">
        <title>Genome sequencing of Methylocaldum marinum.</title>
        <authorList>
            <person name="Takeuchi M."/>
            <person name="Kamagata Y."/>
            <person name="Hiraoka S."/>
            <person name="Oshima K."/>
            <person name="Hattori M."/>
            <person name="Iwasaki W."/>
        </authorList>
    </citation>
    <scope>NUCLEOTIDE SEQUENCE [LARGE SCALE GENOMIC DNA]</scope>
    <source>
        <strain evidence="1 2">S8</strain>
    </source>
</reference>
<evidence type="ECO:0000313" key="1">
    <source>
        <dbReference type="EMBL" id="BBA33965.1"/>
    </source>
</evidence>
<evidence type="ECO:0000313" key="2">
    <source>
        <dbReference type="Proteomes" id="UP000266313"/>
    </source>
</evidence>
<name>A0A250KQM0_9GAMM</name>
<sequence>MKPTRNVVGAGLASAAVLLLDRCVSGPNMTRLPAGAISTPGNKCAAAAKAERDRYDCLRAARARSVV</sequence>
<protein>
    <submittedName>
        <fullName evidence="1">Glycine/sarcosine/betaine reductase component B subunit alpha and beta</fullName>
    </submittedName>
</protein>
<organism evidence="1 2">
    <name type="scientific">Methylocaldum marinum</name>
    <dbReference type="NCBI Taxonomy" id="1432792"/>
    <lineage>
        <taxon>Bacteria</taxon>
        <taxon>Pseudomonadati</taxon>
        <taxon>Pseudomonadota</taxon>
        <taxon>Gammaproteobacteria</taxon>
        <taxon>Methylococcales</taxon>
        <taxon>Methylococcaceae</taxon>
        <taxon>Methylocaldum</taxon>
    </lineage>
</organism>
<dbReference type="Proteomes" id="UP000266313">
    <property type="component" value="Chromosome"/>
</dbReference>
<gene>
    <name evidence="1" type="ORF">sS8_2011</name>
</gene>